<sequence>SHTGSTTGQGRSFTINCSGFGQPRVEPAVLDSMLNRKAFHPVISLEVRVQVNISFTTAILDVVWDNPLIRWSPEECEGIRKMSVLARNLWLLDIFIVELCVLRAVESQEETPSPSTSRAHHTCLPLHFSCSTEKEKTPRGLTAFVSNEGHIQFKKPMKVPSLCNLDIFYFPFDQQNCTLTFCSRLYTADNLILGMEKEVWEMAAASQNIVPVHGEWKLLSITKATPKTAMDTHLHDQIVFYVAIKRRLRFYVLHLLVPSGLLVAIDALSFFLPTENVNLTPFKTALLLAYIVFLLLMNDLLLTPFRLQAAFPAGVYFALCLSLMVTGLLETICITHLLLSPTTQPPPVPCWLHSLLLCCPLHPAHGNQGPGQSRACLPGLKEPGEPEPSGCPESGGARREQEVVELWVRFGHLMDTLLFRLYLLFLASSLVSVIVLWST</sequence>
<keyword evidence="7" id="KW-0407">Ion channel</keyword>
<feature type="non-terminal residue" evidence="10">
    <location>
        <position position="439"/>
    </location>
</feature>
<dbReference type="InterPro" id="IPR006202">
    <property type="entry name" value="Neur_chan_lig-bd"/>
</dbReference>
<dbReference type="PRINTS" id="PR00252">
    <property type="entry name" value="NRIONCHANNEL"/>
</dbReference>
<dbReference type="Proteomes" id="UP000006813">
    <property type="component" value="Unassembled WGS sequence"/>
</dbReference>
<keyword evidence="10" id="KW-0675">Receptor</keyword>
<feature type="transmembrane region" description="Helical" evidence="7">
    <location>
        <begin position="314"/>
        <end position="339"/>
    </location>
</feature>
<evidence type="ECO:0000313" key="11">
    <source>
        <dbReference type="Proteomes" id="UP000006813"/>
    </source>
</evidence>
<evidence type="ECO:0000259" key="9">
    <source>
        <dbReference type="Pfam" id="PF02931"/>
    </source>
</evidence>
<dbReference type="EMBL" id="JH171743">
    <property type="protein sequence ID" value="EHB12547.1"/>
    <property type="molecule type" value="Genomic_DNA"/>
</dbReference>
<keyword evidence="3 7" id="KW-1133">Transmembrane helix</keyword>
<dbReference type="InterPro" id="IPR036719">
    <property type="entry name" value="Neuro-gated_channel_TM_sf"/>
</dbReference>
<dbReference type="PANTHER" id="PTHR18945">
    <property type="entry name" value="NEUROTRANSMITTER GATED ION CHANNEL"/>
    <property type="match status" value="1"/>
</dbReference>
<feature type="domain" description="Neurotransmitter-gated ion-channel ligand-binding" evidence="9">
    <location>
        <begin position="55"/>
        <end position="247"/>
    </location>
</feature>
<dbReference type="Pfam" id="PF02931">
    <property type="entry name" value="Neur_chan_LBD"/>
    <property type="match status" value="1"/>
</dbReference>
<evidence type="ECO:0000313" key="10">
    <source>
        <dbReference type="EMBL" id="EHB12547.1"/>
    </source>
</evidence>
<dbReference type="InParanoid" id="G5BTE4"/>
<dbReference type="Gene3D" id="1.20.58.390">
    <property type="entry name" value="Neurotransmitter-gated ion-channel transmembrane domain"/>
    <property type="match status" value="1"/>
</dbReference>
<reference evidence="10 11" key="1">
    <citation type="journal article" date="2011" name="Nature">
        <title>Genome sequencing reveals insights into physiology and longevity of the naked mole rat.</title>
        <authorList>
            <person name="Kim E.B."/>
            <person name="Fang X."/>
            <person name="Fushan A.A."/>
            <person name="Huang Z."/>
            <person name="Lobanov A.V."/>
            <person name="Han L."/>
            <person name="Marino S.M."/>
            <person name="Sun X."/>
            <person name="Turanov A.A."/>
            <person name="Yang P."/>
            <person name="Yim S.H."/>
            <person name="Zhao X."/>
            <person name="Kasaikina M.V."/>
            <person name="Stoletzki N."/>
            <person name="Peng C."/>
            <person name="Polak P."/>
            <person name="Xiong Z."/>
            <person name="Kiezun A."/>
            <person name="Zhu Y."/>
            <person name="Chen Y."/>
            <person name="Kryukov G.V."/>
            <person name="Zhang Q."/>
            <person name="Peshkin L."/>
            <person name="Yang L."/>
            <person name="Bronson R.T."/>
            <person name="Buffenstein R."/>
            <person name="Wang B."/>
            <person name="Han C."/>
            <person name="Li Q."/>
            <person name="Chen L."/>
            <person name="Zhao W."/>
            <person name="Sunyaev S.R."/>
            <person name="Park T.J."/>
            <person name="Zhang G."/>
            <person name="Wang J."/>
            <person name="Gladyshev V.N."/>
        </authorList>
    </citation>
    <scope>NUCLEOTIDE SEQUENCE [LARGE SCALE GENOMIC DNA]</scope>
</reference>
<evidence type="ECO:0000256" key="4">
    <source>
        <dbReference type="ARBA" id="ARBA00023136"/>
    </source>
</evidence>
<dbReference type="GO" id="GO:0005230">
    <property type="term" value="F:extracellular ligand-gated monoatomic ion channel activity"/>
    <property type="evidence" value="ECO:0007669"/>
    <property type="project" value="InterPro"/>
</dbReference>
<feature type="transmembrane region" description="Helical" evidence="7">
    <location>
        <begin position="250"/>
        <end position="272"/>
    </location>
</feature>
<evidence type="ECO:0000256" key="1">
    <source>
        <dbReference type="ARBA" id="ARBA00004651"/>
    </source>
</evidence>
<feature type="transmembrane region" description="Helical" evidence="7">
    <location>
        <begin position="417"/>
        <end position="437"/>
    </location>
</feature>
<evidence type="ECO:0000256" key="8">
    <source>
        <dbReference type="SAM" id="MobiDB-lite"/>
    </source>
</evidence>
<evidence type="ECO:0000256" key="2">
    <source>
        <dbReference type="ARBA" id="ARBA00022692"/>
    </source>
</evidence>
<dbReference type="InterPro" id="IPR036734">
    <property type="entry name" value="Neur_chan_lig-bd_sf"/>
</dbReference>
<keyword evidence="5" id="KW-1015">Disulfide bond</keyword>
<evidence type="ECO:0000256" key="5">
    <source>
        <dbReference type="ARBA" id="ARBA00023157"/>
    </source>
</evidence>
<keyword evidence="6" id="KW-0325">Glycoprotein</keyword>
<dbReference type="Gene3D" id="2.70.170.10">
    <property type="entry name" value="Neurotransmitter-gated ion-channel ligand-binding domain"/>
    <property type="match status" value="1"/>
</dbReference>
<feature type="transmembrane region" description="Helical" evidence="7">
    <location>
        <begin position="284"/>
        <end position="302"/>
    </location>
</feature>
<dbReference type="GO" id="GO:0005886">
    <property type="term" value="C:plasma membrane"/>
    <property type="evidence" value="ECO:0007669"/>
    <property type="project" value="UniProtKB-SubCell"/>
</dbReference>
<feature type="region of interest" description="Disordered" evidence="8">
    <location>
        <begin position="375"/>
        <end position="397"/>
    </location>
</feature>
<dbReference type="AlphaFoldDB" id="G5BTE4"/>
<dbReference type="InterPro" id="IPR018000">
    <property type="entry name" value="Neurotransmitter_ion_chnl_CS"/>
</dbReference>
<keyword evidence="2 7" id="KW-0812">Transmembrane</keyword>
<organism evidence="10 11">
    <name type="scientific">Heterocephalus glaber</name>
    <name type="common">Naked mole rat</name>
    <dbReference type="NCBI Taxonomy" id="10181"/>
    <lineage>
        <taxon>Eukaryota</taxon>
        <taxon>Metazoa</taxon>
        <taxon>Chordata</taxon>
        <taxon>Craniata</taxon>
        <taxon>Vertebrata</taxon>
        <taxon>Euteleostomi</taxon>
        <taxon>Mammalia</taxon>
        <taxon>Eutheria</taxon>
        <taxon>Euarchontoglires</taxon>
        <taxon>Glires</taxon>
        <taxon>Rodentia</taxon>
        <taxon>Hystricomorpha</taxon>
        <taxon>Bathyergidae</taxon>
        <taxon>Heterocephalus</taxon>
    </lineage>
</organism>
<evidence type="ECO:0000256" key="6">
    <source>
        <dbReference type="ARBA" id="ARBA00023180"/>
    </source>
</evidence>
<comment type="similarity">
    <text evidence="7">Belongs to the ligand-gated ion channel (TC 1.A.9) family.</text>
</comment>
<dbReference type="GO" id="GO:0004888">
    <property type="term" value="F:transmembrane signaling receptor activity"/>
    <property type="evidence" value="ECO:0007669"/>
    <property type="project" value="InterPro"/>
</dbReference>
<name>G5BTE4_HETGA</name>
<protein>
    <submittedName>
        <fullName evidence="10">5-hydroxytryptamine receptor 3E</fullName>
    </submittedName>
</protein>
<dbReference type="InterPro" id="IPR038050">
    <property type="entry name" value="Neuro_actylchol_rec"/>
</dbReference>
<evidence type="ECO:0000256" key="3">
    <source>
        <dbReference type="ARBA" id="ARBA00022989"/>
    </source>
</evidence>
<keyword evidence="7" id="KW-0406">Ion transport</keyword>
<accession>G5BTE4</accession>
<dbReference type="SUPFAM" id="SSF90112">
    <property type="entry name" value="Neurotransmitter-gated ion-channel transmembrane pore"/>
    <property type="match status" value="1"/>
</dbReference>
<proteinExistence type="inferred from homology"/>
<comment type="subcellular location">
    <subcellularLocation>
        <location evidence="1">Cell membrane</location>
        <topology evidence="1">Multi-pass membrane protein</topology>
    </subcellularLocation>
</comment>
<keyword evidence="7" id="KW-0813">Transport</keyword>
<dbReference type="STRING" id="10181.G5BTE4"/>
<feature type="compositionally biased region" description="Low complexity" evidence="8">
    <location>
        <begin position="377"/>
        <end position="395"/>
    </location>
</feature>
<dbReference type="SUPFAM" id="SSF63712">
    <property type="entry name" value="Nicotinic receptor ligand binding domain-like"/>
    <property type="match status" value="2"/>
</dbReference>
<gene>
    <name evidence="10" type="ORF">GW7_17240</name>
</gene>
<evidence type="ECO:0000256" key="7">
    <source>
        <dbReference type="RuleBase" id="RU000687"/>
    </source>
</evidence>
<keyword evidence="4 7" id="KW-0472">Membrane</keyword>
<dbReference type="PROSITE" id="PS00236">
    <property type="entry name" value="NEUROTR_ION_CHANNEL"/>
    <property type="match status" value="1"/>
</dbReference>
<dbReference type="InterPro" id="IPR006201">
    <property type="entry name" value="Neur_channel"/>
</dbReference>